<dbReference type="Pfam" id="PF13639">
    <property type="entry name" value="zf-RING_2"/>
    <property type="match status" value="1"/>
</dbReference>
<dbReference type="GO" id="GO:0008270">
    <property type="term" value="F:zinc ion binding"/>
    <property type="evidence" value="ECO:0007669"/>
    <property type="project" value="UniProtKB-KW"/>
</dbReference>
<dbReference type="PANTHER" id="PTHR14155:SF610">
    <property type="entry name" value="OS01G0755700 PROTEIN"/>
    <property type="match status" value="1"/>
</dbReference>
<reference evidence="13" key="3">
    <citation type="submission" date="2015-04" db="UniProtKB">
        <authorList>
            <consortium name="EnsemblPlants"/>
        </authorList>
    </citation>
    <scope>IDENTIFICATION</scope>
    <source>
        <strain evidence="13">cv. Jemalong A17</strain>
    </source>
</reference>
<sequence>MAELTEVFPTGKQFDGLMHMYVYVIKFDLPTFVMICLIITMFFFIFHQIFHGLFYWFVEMRPIIINEHDIEQGTHIAYDDDDDEDHNDVSHQGVTIFHALVFSNLQDWTMVATSEEEQEENYDKNRGQKLRDSKKLPPLMNYDGIGKHGYELRRSCNECAICLEDFQRGQLCQVFPVCKHIFHSDCIDHWLQRKLTCPICRNCL</sequence>
<keyword evidence="5" id="KW-0833">Ubl conjugation pathway</keyword>
<dbReference type="PROSITE" id="PS50089">
    <property type="entry name" value="ZF_RING_2"/>
    <property type="match status" value="1"/>
</dbReference>
<dbReference type="SUPFAM" id="SSF57850">
    <property type="entry name" value="RING/U-box"/>
    <property type="match status" value="1"/>
</dbReference>
<proteinExistence type="inferred from homology"/>
<dbReference type="InterPro" id="IPR013083">
    <property type="entry name" value="Znf_RING/FYVE/PHD"/>
</dbReference>
<evidence type="ECO:0000313" key="12">
    <source>
        <dbReference type="EMBL" id="RHN75116.1"/>
    </source>
</evidence>
<comment type="similarity">
    <text evidence="7">Belongs to the RING-type zinc finger family. ATL subfamily.</text>
</comment>
<evidence type="ECO:0000256" key="5">
    <source>
        <dbReference type="ARBA" id="ARBA00022786"/>
    </source>
</evidence>
<reference evidence="11 14" key="1">
    <citation type="journal article" date="2011" name="Nature">
        <title>The Medicago genome provides insight into the evolution of rhizobial symbioses.</title>
        <authorList>
            <person name="Young N.D."/>
            <person name="Debelle F."/>
            <person name="Oldroyd G.E."/>
            <person name="Geurts R."/>
            <person name="Cannon S.B."/>
            <person name="Udvardi M.K."/>
            <person name="Benedito V.A."/>
            <person name="Mayer K.F."/>
            <person name="Gouzy J."/>
            <person name="Schoof H."/>
            <person name="Van de Peer Y."/>
            <person name="Proost S."/>
            <person name="Cook D.R."/>
            <person name="Meyers B.C."/>
            <person name="Spannagl M."/>
            <person name="Cheung F."/>
            <person name="De Mita S."/>
            <person name="Krishnakumar V."/>
            <person name="Gundlach H."/>
            <person name="Zhou S."/>
            <person name="Mudge J."/>
            <person name="Bharti A.K."/>
            <person name="Murray J.D."/>
            <person name="Naoumkina M.A."/>
            <person name="Rosen B."/>
            <person name="Silverstein K.A."/>
            <person name="Tang H."/>
            <person name="Rombauts S."/>
            <person name="Zhao P.X."/>
            <person name="Zhou P."/>
            <person name="Barbe V."/>
            <person name="Bardou P."/>
            <person name="Bechner M."/>
            <person name="Bellec A."/>
            <person name="Berger A."/>
            <person name="Berges H."/>
            <person name="Bidwell S."/>
            <person name="Bisseling T."/>
            <person name="Choisne N."/>
            <person name="Couloux A."/>
            <person name="Denny R."/>
            <person name="Deshpande S."/>
            <person name="Dai X."/>
            <person name="Doyle J.J."/>
            <person name="Dudez A.M."/>
            <person name="Farmer A.D."/>
            <person name="Fouteau S."/>
            <person name="Franken C."/>
            <person name="Gibelin C."/>
            <person name="Gish J."/>
            <person name="Goldstein S."/>
            <person name="Gonzalez A.J."/>
            <person name="Green P.J."/>
            <person name="Hallab A."/>
            <person name="Hartog M."/>
            <person name="Hua A."/>
            <person name="Humphray S.J."/>
            <person name="Jeong D.H."/>
            <person name="Jing Y."/>
            <person name="Jocker A."/>
            <person name="Kenton S.M."/>
            <person name="Kim D.J."/>
            <person name="Klee K."/>
            <person name="Lai H."/>
            <person name="Lang C."/>
            <person name="Lin S."/>
            <person name="Macmil S.L."/>
            <person name="Magdelenat G."/>
            <person name="Matthews L."/>
            <person name="McCorrison J."/>
            <person name="Monaghan E.L."/>
            <person name="Mun J.H."/>
            <person name="Najar F.Z."/>
            <person name="Nicholson C."/>
            <person name="Noirot C."/>
            <person name="O'Bleness M."/>
            <person name="Paule C.R."/>
            <person name="Poulain J."/>
            <person name="Prion F."/>
            <person name="Qin B."/>
            <person name="Qu C."/>
            <person name="Retzel E.F."/>
            <person name="Riddle C."/>
            <person name="Sallet E."/>
            <person name="Samain S."/>
            <person name="Samson N."/>
            <person name="Sanders I."/>
            <person name="Saurat O."/>
            <person name="Scarpelli C."/>
            <person name="Schiex T."/>
            <person name="Segurens B."/>
            <person name="Severin A.J."/>
            <person name="Sherrier D.J."/>
            <person name="Shi R."/>
            <person name="Sims S."/>
            <person name="Singer S.R."/>
            <person name="Sinharoy S."/>
            <person name="Sterck L."/>
            <person name="Viollet A."/>
            <person name="Wang B.B."/>
            <person name="Wang K."/>
            <person name="Wang M."/>
            <person name="Wang X."/>
            <person name="Warfsmann J."/>
            <person name="Weissenbach J."/>
            <person name="White D.D."/>
            <person name="White J.D."/>
            <person name="Wiley G.B."/>
            <person name="Wincker P."/>
            <person name="Xing Y."/>
            <person name="Yang L."/>
            <person name="Yao Z."/>
            <person name="Ying F."/>
            <person name="Zhai J."/>
            <person name="Zhou L."/>
            <person name="Zuber A."/>
            <person name="Denarie J."/>
            <person name="Dixon R.A."/>
            <person name="May G.D."/>
            <person name="Schwartz D.C."/>
            <person name="Rogers J."/>
            <person name="Quetier F."/>
            <person name="Town C.D."/>
            <person name="Roe B.A."/>
        </authorList>
    </citation>
    <scope>NUCLEOTIDE SEQUENCE [LARGE SCALE GENOMIC DNA]</scope>
    <source>
        <strain evidence="11">A17</strain>
        <strain evidence="13 14">cv. Jemalong A17</strain>
    </source>
</reference>
<dbReference type="CDD" id="cd16454">
    <property type="entry name" value="RING-H2_PA-TM-RING"/>
    <property type="match status" value="1"/>
</dbReference>
<comment type="catalytic activity">
    <reaction evidence="1">
        <text>S-ubiquitinyl-[E2 ubiquitin-conjugating enzyme]-L-cysteine + [acceptor protein]-L-lysine = [E2 ubiquitin-conjugating enzyme]-L-cysteine + N(6)-ubiquitinyl-[acceptor protein]-L-lysine.</text>
        <dbReference type="EC" id="2.3.2.27"/>
    </reaction>
</comment>
<dbReference type="Proteomes" id="UP000265566">
    <property type="component" value="Chromosome 2"/>
</dbReference>
<feature type="domain" description="RING-type" evidence="10">
    <location>
        <begin position="159"/>
        <end position="201"/>
    </location>
</feature>
<protein>
    <recommendedName>
        <fullName evidence="2">RING-type E3 ubiquitin transferase</fullName>
        <ecNumber evidence="2">2.3.2.27</ecNumber>
    </recommendedName>
</protein>
<dbReference type="Proteomes" id="UP000002051">
    <property type="component" value="Chromosome 2"/>
</dbReference>
<evidence type="ECO:0000256" key="6">
    <source>
        <dbReference type="ARBA" id="ARBA00022833"/>
    </source>
</evidence>
<dbReference type="Gene3D" id="3.30.40.10">
    <property type="entry name" value="Zinc/RING finger domain, C3HC4 (zinc finger)"/>
    <property type="match status" value="1"/>
</dbReference>
<evidence type="ECO:0000313" key="14">
    <source>
        <dbReference type="Proteomes" id="UP000002051"/>
    </source>
</evidence>
<evidence type="ECO:0000256" key="9">
    <source>
        <dbReference type="SAM" id="Phobius"/>
    </source>
</evidence>
<keyword evidence="14" id="KW-1185">Reference proteome</keyword>
<dbReference type="EnsemblPlants" id="KEH38738">
    <property type="protein sequence ID" value="KEH38738"/>
    <property type="gene ID" value="MTR_2g079320"/>
</dbReference>
<keyword evidence="6" id="KW-0862">Zinc</keyword>
<accession>A0A072VBB9</accession>
<dbReference type="SMART" id="SM00184">
    <property type="entry name" value="RING"/>
    <property type="match status" value="1"/>
</dbReference>
<organism evidence="11 14">
    <name type="scientific">Medicago truncatula</name>
    <name type="common">Barrel medic</name>
    <name type="synonym">Medicago tribuloides</name>
    <dbReference type="NCBI Taxonomy" id="3880"/>
    <lineage>
        <taxon>Eukaryota</taxon>
        <taxon>Viridiplantae</taxon>
        <taxon>Streptophyta</taxon>
        <taxon>Embryophyta</taxon>
        <taxon>Tracheophyta</taxon>
        <taxon>Spermatophyta</taxon>
        <taxon>Magnoliopsida</taxon>
        <taxon>eudicotyledons</taxon>
        <taxon>Gunneridae</taxon>
        <taxon>Pentapetalae</taxon>
        <taxon>rosids</taxon>
        <taxon>fabids</taxon>
        <taxon>Fabales</taxon>
        <taxon>Fabaceae</taxon>
        <taxon>Papilionoideae</taxon>
        <taxon>50 kb inversion clade</taxon>
        <taxon>NPAAA clade</taxon>
        <taxon>Hologalegina</taxon>
        <taxon>IRL clade</taxon>
        <taxon>Trifolieae</taxon>
        <taxon>Medicago</taxon>
    </lineage>
</organism>
<dbReference type="Gramene" id="rna11275">
    <property type="protein sequence ID" value="RHN75116.1"/>
    <property type="gene ID" value="gene11275"/>
</dbReference>
<reference evidence="11 14" key="2">
    <citation type="journal article" date="2014" name="BMC Genomics">
        <title>An improved genome release (version Mt4.0) for the model legume Medicago truncatula.</title>
        <authorList>
            <person name="Tang H."/>
            <person name="Krishnakumar V."/>
            <person name="Bidwell S."/>
            <person name="Rosen B."/>
            <person name="Chan A."/>
            <person name="Zhou S."/>
            <person name="Gentzbittel L."/>
            <person name="Childs K.L."/>
            <person name="Yandell M."/>
            <person name="Gundlach H."/>
            <person name="Mayer K.F."/>
            <person name="Schwartz D.C."/>
            <person name="Town C.D."/>
        </authorList>
    </citation>
    <scope>GENOME REANNOTATION</scope>
    <source>
        <strain evidence="11">A17</strain>
        <strain evidence="13 14">cv. Jemalong A17</strain>
    </source>
</reference>
<dbReference type="HOGENOM" id="CLU_1456909_0_0_1"/>
<evidence type="ECO:0000256" key="1">
    <source>
        <dbReference type="ARBA" id="ARBA00000900"/>
    </source>
</evidence>
<keyword evidence="9" id="KW-0812">Transmembrane</keyword>
<dbReference type="InterPro" id="IPR053238">
    <property type="entry name" value="RING-H2_zinc_finger"/>
</dbReference>
<evidence type="ECO:0000256" key="7">
    <source>
        <dbReference type="ARBA" id="ARBA00024209"/>
    </source>
</evidence>
<evidence type="ECO:0000256" key="3">
    <source>
        <dbReference type="ARBA" id="ARBA00022723"/>
    </source>
</evidence>
<keyword evidence="9" id="KW-0472">Membrane</keyword>
<dbReference type="EMBL" id="PSQE01000002">
    <property type="protein sequence ID" value="RHN75116.1"/>
    <property type="molecule type" value="Genomic_DNA"/>
</dbReference>
<evidence type="ECO:0000256" key="2">
    <source>
        <dbReference type="ARBA" id="ARBA00012483"/>
    </source>
</evidence>
<keyword evidence="3" id="KW-0479">Metal-binding</keyword>
<dbReference type="EC" id="2.3.2.27" evidence="2"/>
<evidence type="ECO:0000256" key="8">
    <source>
        <dbReference type="PROSITE-ProRule" id="PRU00175"/>
    </source>
</evidence>
<name>A0A072VBB9_MEDTR</name>
<dbReference type="PANTHER" id="PTHR14155">
    <property type="entry name" value="RING FINGER DOMAIN-CONTAINING"/>
    <property type="match status" value="1"/>
</dbReference>
<dbReference type="GO" id="GO:0061630">
    <property type="term" value="F:ubiquitin protein ligase activity"/>
    <property type="evidence" value="ECO:0007669"/>
    <property type="project" value="UniProtKB-EC"/>
</dbReference>
<feature type="transmembrane region" description="Helical" evidence="9">
    <location>
        <begin position="32"/>
        <end position="58"/>
    </location>
</feature>
<gene>
    <name evidence="11" type="ordered locus">MTR_2g079320</name>
    <name evidence="12" type="ORF">MtrunA17_Chr2g0317671</name>
</gene>
<evidence type="ECO:0000259" key="10">
    <source>
        <dbReference type="PROSITE" id="PS50089"/>
    </source>
</evidence>
<evidence type="ECO:0000256" key="4">
    <source>
        <dbReference type="ARBA" id="ARBA00022771"/>
    </source>
</evidence>
<reference evidence="12" key="4">
    <citation type="journal article" date="2018" name="Nat. Plants">
        <title>Whole-genome landscape of Medicago truncatula symbiotic genes.</title>
        <authorList>
            <person name="Pecrix Y."/>
            <person name="Gamas P."/>
            <person name="Carrere S."/>
        </authorList>
    </citation>
    <scope>NUCLEOTIDE SEQUENCE</scope>
    <source>
        <tissue evidence="12">Leaves</tissue>
    </source>
</reference>
<dbReference type="AlphaFoldDB" id="A0A072VBB9"/>
<keyword evidence="9" id="KW-1133">Transmembrane helix</keyword>
<dbReference type="EMBL" id="CM001218">
    <property type="protein sequence ID" value="KEH38738.1"/>
    <property type="molecule type" value="Genomic_DNA"/>
</dbReference>
<evidence type="ECO:0000313" key="11">
    <source>
        <dbReference type="EMBL" id="KEH38738.1"/>
    </source>
</evidence>
<evidence type="ECO:0000313" key="13">
    <source>
        <dbReference type="EnsemblPlants" id="KEH38738"/>
    </source>
</evidence>
<dbReference type="InterPro" id="IPR001841">
    <property type="entry name" value="Znf_RING"/>
</dbReference>
<keyword evidence="4 8" id="KW-0863">Zinc-finger</keyword>